<dbReference type="EMBL" id="LNYR01000006">
    <property type="protein sequence ID" value="KTD52902.1"/>
    <property type="molecule type" value="Genomic_DNA"/>
</dbReference>
<keyword evidence="3" id="KW-0645">Protease</keyword>
<proteinExistence type="predicted"/>
<name>A0A378KSJ5_9GAMM</name>
<gene>
    <name evidence="2" type="ORF">Lqua_0735</name>
    <name evidence="3" type="ORF">NCTC12376_00149</name>
</gene>
<dbReference type="GO" id="GO:0008233">
    <property type="term" value="F:peptidase activity"/>
    <property type="evidence" value="ECO:0007669"/>
    <property type="project" value="UniProtKB-KW"/>
</dbReference>
<sequence length="418" mass="47771">MGKTIEKSSPLYKFQEKSAWLGINEKQYKLIAEELILLKKKNPEAVTEFLKNVSAFDYVKLSEAHNDFMSETLLDKSGWLGVSAEQYQEIAKGLISLNKKNPEAVTGFLKNVSAFDYVKLSEAHKDFMSETIFSLDKETQSNYLKALDTSKHGTYNILTRILNFISINFIHFSQTAFAKKSNLLDPSGECMGLTGTWLVTDKFHNNLRQEVNSGVDYSDMPMVRQIAFLQRNTEVKERHNEAFNEKRKPYTEKTKSEIAQNIVTDIVENPQKDRIQFFMRCPKENTGHTTGMRISHLEGGQFKLTYYDPNFGEKRSSAFNNDEDGRMKAAQFIENVLDFTETLSLKSENEVHVSYNIASRADLKKDFDRDANPGPAECKEHAESIKDKLLHMKHDHQQSKEKEKDKTEEASDSAAPGL</sequence>
<evidence type="ECO:0000313" key="4">
    <source>
        <dbReference type="Proteomes" id="UP000054639"/>
    </source>
</evidence>
<evidence type="ECO:0000256" key="1">
    <source>
        <dbReference type="SAM" id="MobiDB-lite"/>
    </source>
</evidence>
<dbReference type="AlphaFoldDB" id="A0A378KSJ5"/>
<reference evidence="3 5" key="2">
    <citation type="submission" date="2018-06" db="EMBL/GenBank/DDBJ databases">
        <authorList>
            <consortium name="Pathogen Informatics"/>
            <person name="Doyle S."/>
        </authorList>
    </citation>
    <scope>NUCLEOTIDE SEQUENCE [LARGE SCALE GENOMIC DNA]</scope>
    <source>
        <strain evidence="3 5">NCTC12376</strain>
    </source>
</reference>
<feature type="compositionally biased region" description="Basic and acidic residues" evidence="1">
    <location>
        <begin position="366"/>
        <end position="409"/>
    </location>
</feature>
<dbReference type="GO" id="GO:0006508">
    <property type="term" value="P:proteolysis"/>
    <property type="evidence" value="ECO:0007669"/>
    <property type="project" value="UniProtKB-KW"/>
</dbReference>
<evidence type="ECO:0000313" key="2">
    <source>
        <dbReference type="EMBL" id="KTD52902.1"/>
    </source>
</evidence>
<dbReference type="RefSeq" id="WP_058472922.1">
    <property type="nucleotide sequence ID" value="NZ_CAAAIL010000007.1"/>
</dbReference>
<accession>A0A378KSJ5</accession>
<evidence type="ECO:0000313" key="3">
    <source>
        <dbReference type="EMBL" id="STY16368.1"/>
    </source>
</evidence>
<protein>
    <submittedName>
        <fullName evidence="3">Cysteine protease domain, YopT-type</fullName>
    </submittedName>
</protein>
<feature type="region of interest" description="Disordered" evidence="1">
    <location>
        <begin position="366"/>
        <end position="418"/>
    </location>
</feature>
<dbReference type="InterPro" id="IPR038765">
    <property type="entry name" value="Papain-like_cys_pep_sf"/>
</dbReference>
<keyword evidence="4" id="KW-1185">Reference proteome</keyword>
<reference evidence="2 4" key="1">
    <citation type="submission" date="2015-11" db="EMBL/GenBank/DDBJ databases">
        <title>Genomic analysis of 38 Legionella species identifies large and diverse effector repertoires.</title>
        <authorList>
            <person name="Burstein D."/>
            <person name="Amaro F."/>
            <person name="Zusman T."/>
            <person name="Lifshitz Z."/>
            <person name="Cohen O."/>
            <person name="Gilbert J.A."/>
            <person name="Pupko T."/>
            <person name="Shuman H.A."/>
            <person name="Segal G."/>
        </authorList>
    </citation>
    <scope>NUCLEOTIDE SEQUENCE [LARGE SCALE GENOMIC DNA]</scope>
    <source>
        <strain evidence="2 4">ATCC 49507</strain>
    </source>
</reference>
<dbReference type="OrthoDB" id="5645780at2"/>
<dbReference type="Gene3D" id="3.90.70.20">
    <property type="match status" value="1"/>
</dbReference>
<dbReference type="SUPFAM" id="SSF54001">
    <property type="entry name" value="Cysteine proteinases"/>
    <property type="match status" value="1"/>
</dbReference>
<evidence type="ECO:0000313" key="5">
    <source>
        <dbReference type="Proteomes" id="UP000254230"/>
    </source>
</evidence>
<dbReference type="STRING" id="45072.Lqua_0735"/>
<organism evidence="3 5">
    <name type="scientific">Legionella quateirensis</name>
    <dbReference type="NCBI Taxonomy" id="45072"/>
    <lineage>
        <taxon>Bacteria</taxon>
        <taxon>Pseudomonadati</taxon>
        <taxon>Pseudomonadota</taxon>
        <taxon>Gammaproteobacteria</taxon>
        <taxon>Legionellales</taxon>
        <taxon>Legionellaceae</taxon>
        <taxon>Legionella</taxon>
    </lineage>
</organism>
<keyword evidence="3" id="KW-0378">Hydrolase</keyword>
<dbReference type="Proteomes" id="UP000254230">
    <property type="component" value="Unassembled WGS sequence"/>
</dbReference>
<dbReference type="Proteomes" id="UP000054639">
    <property type="component" value="Unassembled WGS sequence"/>
</dbReference>
<dbReference type="EMBL" id="UGOW01000001">
    <property type="protein sequence ID" value="STY16368.1"/>
    <property type="molecule type" value="Genomic_DNA"/>
</dbReference>